<dbReference type="KEGG" id="trg:TRUGW13939_03280"/>
<proteinExistence type="predicted"/>
<dbReference type="GeneID" id="55990785"/>
<gene>
    <name evidence="1" type="ORF">TRUGW13939_03280</name>
</gene>
<reference evidence="2" key="1">
    <citation type="submission" date="2020-06" db="EMBL/GenBank/DDBJ databases">
        <title>A chromosome-scale genome assembly of Talaromyces rugulosus W13939.</title>
        <authorList>
            <person name="Wang B."/>
            <person name="Guo L."/>
            <person name="Ye K."/>
            <person name="Wang L."/>
        </authorList>
    </citation>
    <scope>NUCLEOTIDE SEQUENCE [LARGE SCALE GENOMIC DNA]</scope>
    <source>
        <strain evidence="2">W13939</strain>
    </source>
</reference>
<dbReference type="Proteomes" id="UP000509510">
    <property type="component" value="Chromosome II"/>
</dbReference>
<name>A0A7H8QQE9_TALRU</name>
<dbReference type="AlphaFoldDB" id="A0A7H8QQE9"/>
<sequence>MAHGSKWTREQHRYIIIMKLGTNYLWREIADRFREKFPKTTVNGKDCESKFNKELKFGAERFWVEDFKRDGTIPEGDDAGRIIGLLVLWLGELPLENREL</sequence>
<dbReference type="RefSeq" id="XP_035342358.1">
    <property type="nucleotide sequence ID" value="XM_035486465.1"/>
</dbReference>
<organism evidence="1 2">
    <name type="scientific">Talaromyces rugulosus</name>
    <name type="common">Penicillium rugulosum</name>
    <dbReference type="NCBI Taxonomy" id="121627"/>
    <lineage>
        <taxon>Eukaryota</taxon>
        <taxon>Fungi</taxon>
        <taxon>Dikarya</taxon>
        <taxon>Ascomycota</taxon>
        <taxon>Pezizomycotina</taxon>
        <taxon>Eurotiomycetes</taxon>
        <taxon>Eurotiomycetidae</taxon>
        <taxon>Eurotiales</taxon>
        <taxon>Trichocomaceae</taxon>
        <taxon>Talaromyces</taxon>
        <taxon>Talaromyces sect. Islandici</taxon>
    </lineage>
</organism>
<evidence type="ECO:0000313" key="2">
    <source>
        <dbReference type="Proteomes" id="UP000509510"/>
    </source>
</evidence>
<dbReference type="OrthoDB" id="4225643at2759"/>
<evidence type="ECO:0000313" key="1">
    <source>
        <dbReference type="EMBL" id="QKX56180.1"/>
    </source>
</evidence>
<protein>
    <submittedName>
        <fullName evidence="1">Uncharacterized protein</fullName>
    </submittedName>
</protein>
<dbReference type="EMBL" id="CP055899">
    <property type="protein sequence ID" value="QKX56180.1"/>
    <property type="molecule type" value="Genomic_DNA"/>
</dbReference>
<accession>A0A7H8QQE9</accession>
<keyword evidence="2" id="KW-1185">Reference proteome</keyword>